<dbReference type="Proteomes" id="UP001281147">
    <property type="component" value="Unassembled WGS sequence"/>
</dbReference>
<proteinExistence type="predicted"/>
<comment type="caution">
    <text evidence="1">The sequence shown here is derived from an EMBL/GenBank/DDBJ whole genome shotgun (WGS) entry which is preliminary data.</text>
</comment>
<evidence type="ECO:0000313" key="2">
    <source>
        <dbReference type="Proteomes" id="UP001281147"/>
    </source>
</evidence>
<sequence>MLTAHSPPKSLGFLDLPREIRDDIYEECLVSNDMIELCNLRLDSARDRSNKQRLGLVPNLLRTCRQAQEEGSKILYGSNTFYVDIQPMWQYTRSRDIRDLLADQLCSQRPYACIACSDRVHAVHSARDANSKRSDMTVLQHWGTRMPGPSTTWIRQINLVRRLQIALRPYSYSQFADTRMIKFWLQGIAAKEDRELVCACSHSLQHAVPHFRHLDLLILHIAKPALAVAEEDLELSSAVLYPIGAAAWRRQVHQDMARETSWLLSFAKQSAKVIVIPSSGSAQGLGEGQRAYLERACGRPRRGVRESHQQLVNTIPDLFLRTGHLARLKSQDPPPEPSQACLVLFEANQVFSPDTVEAAIEHARLNRELPMLFKGPELVHDSL</sequence>
<organism evidence="1 2">
    <name type="scientific">Vermiconidia calcicola</name>
    <dbReference type="NCBI Taxonomy" id="1690605"/>
    <lineage>
        <taxon>Eukaryota</taxon>
        <taxon>Fungi</taxon>
        <taxon>Dikarya</taxon>
        <taxon>Ascomycota</taxon>
        <taxon>Pezizomycotina</taxon>
        <taxon>Dothideomycetes</taxon>
        <taxon>Dothideomycetidae</taxon>
        <taxon>Mycosphaerellales</taxon>
        <taxon>Extremaceae</taxon>
        <taxon>Vermiconidia</taxon>
    </lineage>
</organism>
<accession>A0ACC3M8L4</accession>
<keyword evidence="2" id="KW-1185">Reference proteome</keyword>
<name>A0ACC3M8L4_9PEZI</name>
<gene>
    <name evidence="1" type="ORF">LTR37_021508</name>
</gene>
<evidence type="ECO:0000313" key="1">
    <source>
        <dbReference type="EMBL" id="KAK3677840.1"/>
    </source>
</evidence>
<dbReference type="EMBL" id="JAUTXU010000593">
    <property type="protein sequence ID" value="KAK3677840.1"/>
    <property type="molecule type" value="Genomic_DNA"/>
</dbReference>
<protein>
    <submittedName>
        <fullName evidence="1">Uncharacterized protein</fullName>
    </submittedName>
</protein>
<reference evidence="1" key="1">
    <citation type="submission" date="2023-07" db="EMBL/GenBank/DDBJ databases">
        <title>Black Yeasts Isolated from many extreme environments.</title>
        <authorList>
            <person name="Coleine C."/>
            <person name="Stajich J.E."/>
            <person name="Selbmann L."/>
        </authorList>
    </citation>
    <scope>NUCLEOTIDE SEQUENCE</scope>
    <source>
        <strain evidence="1">CCFEE 5714</strain>
    </source>
</reference>